<dbReference type="InterPro" id="IPR032834">
    <property type="entry name" value="NatK-like_C"/>
</dbReference>
<feature type="transmembrane region" description="Helical" evidence="1">
    <location>
        <begin position="183"/>
        <end position="205"/>
    </location>
</feature>
<dbReference type="EMBL" id="BHYK01000017">
    <property type="protein sequence ID" value="GCD11327.1"/>
    <property type="molecule type" value="Genomic_DNA"/>
</dbReference>
<feature type="transmembrane region" description="Helical" evidence="1">
    <location>
        <begin position="87"/>
        <end position="112"/>
    </location>
</feature>
<dbReference type="Gene3D" id="1.10.287.130">
    <property type="match status" value="1"/>
</dbReference>
<dbReference type="SUPFAM" id="SSF55874">
    <property type="entry name" value="ATPase domain of HSP90 chaperone/DNA topoisomerase II/histidine kinase"/>
    <property type="match status" value="1"/>
</dbReference>
<keyword evidence="1" id="KW-1133">Transmembrane helix</keyword>
<dbReference type="PANTHER" id="PTHR40448:SF1">
    <property type="entry name" value="TWO-COMPONENT SENSOR HISTIDINE KINASE"/>
    <property type="match status" value="1"/>
</dbReference>
<proteinExistence type="predicted"/>
<feature type="transmembrane region" description="Helical" evidence="1">
    <location>
        <begin position="124"/>
        <end position="142"/>
    </location>
</feature>
<gene>
    <name evidence="3" type="ORF">Ctaglu_29500</name>
</gene>
<feature type="transmembrane region" description="Helical" evidence="1">
    <location>
        <begin position="39"/>
        <end position="57"/>
    </location>
</feature>
<organism evidence="3 4">
    <name type="scientific">Clostridium tagluense</name>
    <dbReference type="NCBI Taxonomy" id="360422"/>
    <lineage>
        <taxon>Bacteria</taxon>
        <taxon>Bacillati</taxon>
        <taxon>Bacillota</taxon>
        <taxon>Clostridia</taxon>
        <taxon>Eubacteriales</taxon>
        <taxon>Clostridiaceae</taxon>
        <taxon>Clostridium</taxon>
    </lineage>
</organism>
<accession>A0A401UP80</accession>
<dbReference type="Gene3D" id="3.30.565.10">
    <property type="entry name" value="Histidine kinase-like ATPase, C-terminal domain"/>
    <property type="match status" value="1"/>
</dbReference>
<dbReference type="InterPro" id="IPR036890">
    <property type="entry name" value="HATPase_C_sf"/>
</dbReference>
<keyword evidence="4" id="KW-1185">Reference proteome</keyword>
<reference evidence="3 4" key="1">
    <citation type="submission" date="2018-11" db="EMBL/GenBank/DDBJ databases">
        <title>Genome sequencing and assembly of Clostridium tagluense strain A121.</title>
        <authorList>
            <person name="Murakami T."/>
            <person name="Segawa T."/>
            <person name="Shcherbakova V.A."/>
            <person name="Mori H."/>
            <person name="Yoshimura Y."/>
        </authorList>
    </citation>
    <scope>NUCLEOTIDE SEQUENCE [LARGE SCALE GENOMIC DNA]</scope>
    <source>
        <strain evidence="3 4">A121</strain>
    </source>
</reference>
<keyword evidence="3" id="KW-0808">Transferase</keyword>
<dbReference type="RefSeq" id="WP_125003045.1">
    <property type="nucleotide sequence ID" value="NZ_BHYK01000017.1"/>
</dbReference>
<keyword evidence="1" id="KW-0472">Membrane</keyword>
<feature type="transmembrane region" description="Helical" evidence="1">
    <location>
        <begin position="6"/>
        <end position="27"/>
    </location>
</feature>
<evidence type="ECO:0000256" key="1">
    <source>
        <dbReference type="SAM" id="Phobius"/>
    </source>
</evidence>
<name>A0A401UP80_9CLOT</name>
<evidence type="ECO:0000313" key="3">
    <source>
        <dbReference type="EMBL" id="GCD11327.1"/>
    </source>
</evidence>
<dbReference type="CDD" id="cd16935">
    <property type="entry name" value="HATPase_AgrC-ComD-like"/>
    <property type="match status" value="1"/>
</dbReference>
<dbReference type="Pfam" id="PF14501">
    <property type="entry name" value="HATPase_c_5"/>
    <property type="match status" value="1"/>
</dbReference>
<protein>
    <submittedName>
        <fullName evidence="3">Sensor histidine kinase</fullName>
    </submittedName>
</protein>
<dbReference type="GO" id="GO:0042802">
    <property type="term" value="F:identical protein binding"/>
    <property type="evidence" value="ECO:0007669"/>
    <property type="project" value="TreeGrafter"/>
</dbReference>
<keyword evidence="3" id="KW-0418">Kinase</keyword>
<dbReference type="GO" id="GO:0016301">
    <property type="term" value="F:kinase activity"/>
    <property type="evidence" value="ECO:0007669"/>
    <property type="project" value="UniProtKB-KW"/>
</dbReference>
<sequence>MEIIVVIIPIIILNIISIIETIILFKLLNAFLTKKDSKILSVLNFFVLFIICMAPILSGDMENITYTFVTYLCIGLIFYKDVKIKRICAVTMVFTISVSVKMLAARIAYFFPIYEYKFHEIIEASLRSLIFILIYFALYRVVQWSKEILSSKIWALICTMSLATFTSIVFSIVPFIFKITTFYNVIGIIIMTIYILGIIATFYVIKEIAQGVKADSSNKQLIMQMEHYTDIQENQNITNKIRHDMKNHLGVINSFLCEDNIEDARHYIDKVTESMSTMSLHTFCENKVVNSILNSKNKKFIDLGINVNRNVYVPEQLNISQTDLCSIFANTIDNAIDACSKIQDKNARYINIKSNTDKGYFVYEIENAKVNQIKLNGLRFITNKKNNLIHGYGIDIIRTVVAKYSGDIDIEYTDNTFKIILIIKV</sequence>
<evidence type="ECO:0000313" key="4">
    <source>
        <dbReference type="Proteomes" id="UP000287872"/>
    </source>
</evidence>
<dbReference type="Proteomes" id="UP000287872">
    <property type="component" value="Unassembled WGS sequence"/>
</dbReference>
<feature type="transmembrane region" description="Helical" evidence="1">
    <location>
        <begin position="63"/>
        <end position="80"/>
    </location>
</feature>
<comment type="caution">
    <text evidence="3">The sequence shown here is derived from an EMBL/GenBank/DDBJ whole genome shotgun (WGS) entry which is preliminary data.</text>
</comment>
<dbReference type="OrthoDB" id="1634477at2"/>
<dbReference type="AlphaFoldDB" id="A0A401UP80"/>
<evidence type="ECO:0000259" key="2">
    <source>
        <dbReference type="Pfam" id="PF14501"/>
    </source>
</evidence>
<feature type="domain" description="Sensor histidine kinase NatK-like C-terminal" evidence="2">
    <location>
        <begin position="322"/>
        <end position="423"/>
    </location>
</feature>
<keyword evidence="1" id="KW-0812">Transmembrane</keyword>
<feature type="transmembrane region" description="Helical" evidence="1">
    <location>
        <begin position="154"/>
        <end position="177"/>
    </location>
</feature>
<dbReference type="PANTHER" id="PTHR40448">
    <property type="entry name" value="TWO-COMPONENT SENSOR HISTIDINE KINASE"/>
    <property type="match status" value="1"/>
</dbReference>